<evidence type="ECO:0000256" key="3">
    <source>
        <dbReference type="ARBA" id="ARBA00022753"/>
    </source>
</evidence>
<evidence type="ECO:0000256" key="11">
    <source>
        <dbReference type="SAM" id="MobiDB-lite"/>
    </source>
</evidence>
<dbReference type="SUPFAM" id="SSF51735">
    <property type="entry name" value="NAD(P)-binding Rossmann-fold domains"/>
    <property type="match status" value="1"/>
</dbReference>
<dbReference type="Proteomes" id="UP000694387">
    <property type="component" value="Chromosome 18"/>
</dbReference>
<dbReference type="PANTHER" id="PTHR44461">
    <property type="entry name" value="QUINONE OXIDOREDUCTASE-LIKE PROTEIN 1"/>
    <property type="match status" value="1"/>
</dbReference>
<feature type="compositionally biased region" description="Gly residues" evidence="11">
    <location>
        <begin position="38"/>
        <end position="55"/>
    </location>
</feature>
<comment type="similarity">
    <text evidence="2">Belongs to the zinc-containing alcohol dehydrogenase family. Quinone oxidoreductase subfamily.</text>
</comment>
<sequence length="469" mass="50718">MPGDVVPSAVAMAFSTVSGSPGVTSGLTNGSSAWARGGGLSAKGLEGGGGEGAGRWGRSEAGEPGETRGVSWETRIWLKLERRPAKPSSLGADGGSHRTPASDPLGPRPRSAKAAEGRVTMKGLYFQQSSTNEEITFVFQERENLPATEDYYVKLQVKACALSQINTKLLAEMKMEKDFFPVGREVAGIVLDVGSKVSFFQPDDEVVGILPLDSEDPGLCEVVRVHEHYLVHKPEKVTWPEAAGTIRDGVRAYTALHYLSHLSPGKSVLIMDGASALGTIAIQLAHHRGARVISTACSLEDKQYLERLRPSLARVIDLSNGKAHVAESCLEETGGLGVDIVLDAGVRLYSKDDEPAVKLQPLPHKHDIITLLGVGGHWVTTEENLQLDPPDSHCLFLKGATVAFLNDEVWNLSNVQQGKYLCILKDVMEKLSAGVFRPQLDEPIPLYEAKVSMEVVQKNQGRKKQVVQF</sequence>
<proteinExistence type="inferred from homology"/>
<evidence type="ECO:0000256" key="6">
    <source>
        <dbReference type="ARBA" id="ARBA00045408"/>
    </source>
</evidence>
<keyword evidence="4" id="KW-0521">NADP</keyword>
<dbReference type="InterPro" id="IPR042633">
    <property type="entry name" value="CRYZL1"/>
</dbReference>
<dbReference type="Ensembl" id="ENSEAST00005009377.2">
    <property type="protein sequence ID" value="ENSEASP00005008601.2"/>
    <property type="gene ID" value="ENSEASG00005006175.2"/>
</dbReference>
<dbReference type="InterPro" id="IPR011032">
    <property type="entry name" value="GroES-like_sf"/>
</dbReference>
<dbReference type="GeneTree" id="ENSGT00390000013113"/>
<feature type="region of interest" description="Disordered" evidence="11">
    <location>
        <begin position="84"/>
        <end position="114"/>
    </location>
</feature>
<dbReference type="PANTHER" id="PTHR44461:SF1">
    <property type="entry name" value="QUINONE OXIDOREDUCTASE-LIKE PROTEIN 1"/>
    <property type="match status" value="1"/>
</dbReference>
<keyword evidence="5" id="KW-0560">Oxidoreductase</keyword>
<gene>
    <name evidence="13" type="primary">CRYZL1</name>
</gene>
<keyword evidence="14" id="KW-1185">Reference proteome</keyword>
<comment type="subcellular location">
    <subcellularLocation>
        <location evidence="1">Early endosome</location>
    </subcellularLocation>
</comment>
<evidence type="ECO:0000259" key="12">
    <source>
        <dbReference type="SMART" id="SM00829"/>
    </source>
</evidence>
<evidence type="ECO:0000313" key="13">
    <source>
        <dbReference type="Ensembl" id="ENSEASP00005008601.2"/>
    </source>
</evidence>
<keyword evidence="3" id="KW-0967">Endosome</keyword>
<evidence type="ECO:0000256" key="8">
    <source>
        <dbReference type="ARBA" id="ARBA00078317"/>
    </source>
</evidence>
<name>A0A8C4PIQ9_EQUAS</name>
<dbReference type="InterPro" id="IPR036291">
    <property type="entry name" value="NAD(P)-bd_dom_sf"/>
</dbReference>
<reference evidence="13" key="2">
    <citation type="submission" date="2025-08" db="UniProtKB">
        <authorList>
            <consortium name="Ensembl"/>
        </authorList>
    </citation>
    <scope>IDENTIFICATION</scope>
</reference>
<protein>
    <recommendedName>
        <fullName evidence="7">Quinone oxidoreductase-like protein 1</fullName>
    </recommendedName>
    <alternativeName>
        <fullName evidence="8">Ferry endosomal RAB5 effector complex subunit 4</fullName>
    </alternativeName>
    <alternativeName>
        <fullName evidence="10">Quinone oxidoreductase homolog 1</fullName>
    </alternativeName>
    <alternativeName>
        <fullName evidence="9">Zeta-crystallin homolog</fullName>
    </alternativeName>
</protein>
<dbReference type="AlphaFoldDB" id="A0A8C4PIQ9"/>
<dbReference type="GO" id="GO:0005769">
    <property type="term" value="C:early endosome"/>
    <property type="evidence" value="ECO:0007669"/>
    <property type="project" value="UniProtKB-SubCell"/>
</dbReference>
<comment type="function">
    <text evidence="6">Component of the FERRY complex (Five-subunit Endosomal Rab5 and RNA/ribosome intermediary). The FERRY complex directly interacts with mRNAs and RAB5A, and functions as a RAB5A effector involved in the localization and the distribution of specific mRNAs most likely by mediating their endosomal transport. The complex recruits mRNAs and ribosomes to early endosomes through direct mRNA-interaction.</text>
</comment>
<dbReference type="CDD" id="cd05195">
    <property type="entry name" value="enoyl_red"/>
    <property type="match status" value="1"/>
</dbReference>
<dbReference type="GO" id="GO:0016491">
    <property type="term" value="F:oxidoreductase activity"/>
    <property type="evidence" value="ECO:0007669"/>
    <property type="project" value="UniProtKB-KW"/>
</dbReference>
<organism evidence="13 14">
    <name type="scientific">Equus asinus</name>
    <name type="common">Donkey</name>
    <name type="synonym">Equus africanus asinus</name>
    <dbReference type="NCBI Taxonomy" id="9793"/>
    <lineage>
        <taxon>Eukaryota</taxon>
        <taxon>Metazoa</taxon>
        <taxon>Chordata</taxon>
        <taxon>Craniata</taxon>
        <taxon>Vertebrata</taxon>
        <taxon>Euteleostomi</taxon>
        <taxon>Mammalia</taxon>
        <taxon>Eutheria</taxon>
        <taxon>Laurasiatheria</taxon>
        <taxon>Perissodactyla</taxon>
        <taxon>Equidae</taxon>
        <taxon>Equus</taxon>
    </lineage>
</organism>
<feature type="domain" description="Enoyl reductase (ER)" evidence="12">
    <location>
        <begin position="130"/>
        <end position="467"/>
    </location>
</feature>
<dbReference type="FunFam" id="3.90.180.10:FF:000060">
    <property type="entry name" value="Crystallin zeta like 1"/>
    <property type="match status" value="1"/>
</dbReference>
<dbReference type="Gene3D" id="3.90.180.10">
    <property type="entry name" value="Medium-chain alcohol dehydrogenases, catalytic domain"/>
    <property type="match status" value="1"/>
</dbReference>
<dbReference type="SMART" id="SM00829">
    <property type="entry name" value="PKS_ER"/>
    <property type="match status" value="1"/>
</dbReference>
<evidence type="ECO:0000256" key="4">
    <source>
        <dbReference type="ARBA" id="ARBA00022857"/>
    </source>
</evidence>
<feature type="region of interest" description="Disordered" evidence="11">
    <location>
        <begin position="38"/>
        <end position="70"/>
    </location>
</feature>
<reference evidence="13 14" key="1">
    <citation type="journal article" date="2020" name="Nat. Commun.">
        <title>Donkey genomes provide new insights into domestication and selection for coat color.</title>
        <authorList>
            <person name="Wang"/>
            <person name="C."/>
            <person name="Li"/>
            <person name="H."/>
            <person name="Guo"/>
            <person name="Y."/>
            <person name="Huang"/>
            <person name="J."/>
            <person name="Sun"/>
            <person name="Y."/>
            <person name="Min"/>
            <person name="J."/>
            <person name="Wang"/>
            <person name="J."/>
            <person name="Fang"/>
            <person name="X."/>
            <person name="Zhao"/>
            <person name="Z."/>
            <person name="Wang"/>
            <person name="S."/>
            <person name="Zhang"/>
            <person name="Y."/>
            <person name="Liu"/>
            <person name="Q."/>
            <person name="Jiang"/>
            <person name="Q."/>
            <person name="Wang"/>
            <person name="X."/>
            <person name="Guo"/>
            <person name="Y."/>
            <person name="Yang"/>
            <person name="C."/>
            <person name="Wang"/>
            <person name="Y."/>
            <person name="Tian"/>
            <person name="F."/>
            <person name="Zhuang"/>
            <person name="G."/>
            <person name="Fan"/>
            <person name="Y."/>
            <person name="Gao"/>
            <person name="Q."/>
            <person name="Li"/>
            <person name="Y."/>
            <person name="Ju"/>
            <person name="Z."/>
            <person name="Li"/>
            <person name="J."/>
            <person name="Li"/>
            <person name="R."/>
            <person name="Hou"/>
            <person name="M."/>
            <person name="Yang"/>
            <person name="G."/>
            <person name="Liu"/>
            <person name="G."/>
            <person name="Liu"/>
            <person name="W."/>
            <person name="Guo"/>
            <person name="J."/>
            <person name="Pan"/>
            <person name="S."/>
            <person name="Fan"/>
            <person name="G."/>
            <person name="Zhang"/>
            <person name="W."/>
            <person name="Zhang"/>
            <person name="R."/>
            <person name="Yu"/>
            <person name="J."/>
            <person name="Zhang"/>
            <person name="X."/>
            <person name="Yin"/>
            <person name="Q."/>
            <person name="Ji"/>
            <person name="C."/>
            <person name="Jin"/>
            <person name="Y."/>
            <person name="Yue"/>
            <person name="G."/>
            <person name="Liu"/>
            <person name="M."/>
            <person name="Xu"/>
            <person name="J."/>
            <person name="Liu"/>
            <person name="S."/>
            <person name="Jordana"/>
            <person name="J."/>
            <person name="Noce"/>
            <person name="A."/>
            <person name="Amills"/>
            <person name="M."/>
            <person name="Wu"/>
            <person name="D.D."/>
            <person name="Li"/>
            <person name="S."/>
            <person name="Zhou"/>
            <person name="X. and Zhong"/>
            <person name="J."/>
        </authorList>
    </citation>
    <scope>NUCLEOTIDE SEQUENCE [LARGE SCALE GENOMIC DNA]</scope>
</reference>
<evidence type="ECO:0000256" key="5">
    <source>
        <dbReference type="ARBA" id="ARBA00023002"/>
    </source>
</evidence>
<evidence type="ECO:0000256" key="9">
    <source>
        <dbReference type="ARBA" id="ARBA00080963"/>
    </source>
</evidence>
<evidence type="ECO:0000256" key="7">
    <source>
        <dbReference type="ARBA" id="ARBA00073876"/>
    </source>
</evidence>
<accession>A0A8C4PIQ9</accession>
<evidence type="ECO:0000313" key="14">
    <source>
        <dbReference type="Proteomes" id="UP000694387"/>
    </source>
</evidence>
<reference evidence="13" key="3">
    <citation type="submission" date="2025-09" db="UniProtKB">
        <authorList>
            <consortium name="Ensembl"/>
        </authorList>
    </citation>
    <scope>IDENTIFICATION</scope>
</reference>
<dbReference type="SUPFAM" id="SSF50129">
    <property type="entry name" value="GroES-like"/>
    <property type="match status" value="1"/>
</dbReference>
<dbReference type="GO" id="GO:0042802">
    <property type="term" value="F:identical protein binding"/>
    <property type="evidence" value="ECO:0007669"/>
    <property type="project" value="Ensembl"/>
</dbReference>
<evidence type="ECO:0000256" key="2">
    <source>
        <dbReference type="ARBA" id="ARBA00010371"/>
    </source>
</evidence>
<evidence type="ECO:0000256" key="10">
    <source>
        <dbReference type="ARBA" id="ARBA00081670"/>
    </source>
</evidence>
<evidence type="ECO:0000256" key="1">
    <source>
        <dbReference type="ARBA" id="ARBA00004412"/>
    </source>
</evidence>
<dbReference type="InterPro" id="IPR020843">
    <property type="entry name" value="ER"/>
</dbReference>